<evidence type="ECO:0000256" key="6">
    <source>
        <dbReference type="ARBA" id="ARBA00022801"/>
    </source>
</evidence>
<dbReference type="EMBL" id="SYUV01000035">
    <property type="protein sequence ID" value="TKF31657.1"/>
    <property type="molecule type" value="Genomic_DNA"/>
</dbReference>
<dbReference type="Pfam" id="PF05840">
    <property type="entry name" value="Phage_GPA"/>
    <property type="match status" value="1"/>
</dbReference>
<dbReference type="InterPro" id="IPR008766">
    <property type="entry name" value="Replication_gene_A-like"/>
</dbReference>
<organism evidence="8 9">
    <name type="scientific">Vibrio kanaloae</name>
    <dbReference type="NCBI Taxonomy" id="170673"/>
    <lineage>
        <taxon>Bacteria</taxon>
        <taxon>Pseudomonadati</taxon>
        <taxon>Pseudomonadota</taxon>
        <taxon>Gammaproteobacteria</taxon>
        <taxon>Vibrionales</taxon>
        <taxon>Vibrionaceae</taxon>
        <taxon>Vibrio</taxon>
    </lineage>
</organism>
<reference evidence="8 9" key="1">
    <citation type="submission" date="2019-04" db="EMBL/GenBank/DDBJ databases">
        <title>A reverse ecology approach based on a biological definition of microbial populations.</title>
        <authorList>
            <person name="Arevalo P."/>
            <person name="Vaninsberghe D."/>
            <person name="Elsherbini J."/>
            <person name="Gore J."/>
            <person name="Polz M."/>
        </authorList>
    </citation>
    <scope>NUCLEOTIDE SEQUENCE [LARGE SCALE GENOMIC DNA]</scope>
    <source>
        <strain evidence="8 9">10N.261.46.F4</strain>
    </source>
</reference>
<keyword evidence="3" id="KW-0235">DNA replication</keyword>
<comment type="function">
    <text evidence="1">Possible endonuclease which induces a single-strand cut and initiates DNA replication.</text>
</comment>
<evidence type="ECO:0000256" key="3">
    <source>
        <dbReference type="ARBA" id="ARBA00022705"/>
    </source>
</evidence>
<evidence type="ECO:0000313" key="9">
    <source>
        <dbReference type="Proteomes" id="UP000307574"/>
    </source>
</evidence>
<dbReference type="GO" id="GO:0016787">
    <property type="term" value="F:hydrolase activity"/>
    <property type="evidence" value="ECO:0007669"/>
    <property type="project" value="UniProtKB-KW"/>
</dbReference>
<comment type="caution">
    <text evidence="8">The sequence shown here is derived from an EMBL/GenBank/DDBJ whole genome shotgun (WGS) entry which is preliminary data.</text>
</comment>
<proteinExistence type="inferred from homology"/>
<keyword evidence="4" id="KW-0540">Nuclease</keyword>
<accession>A0A4U1ZGH0</accession>
<sequence>MAEKSATMDAINQTTFARTFFPRLPALVRNDIKRKVQSRAKRKNATKENMSKAANDAVKFGLKCAGFIEDKFSFVDSRNKAKTEPLSHDILMRDDAVSKFASLYADKHNNFFDAVNAEDNESFSDAMTALYLDMASSLQSIHLVAPYVNFDLQSDPERIQDFEEMLTVAVLKMVSEKWLERRLLKLRAQYVEYAQIALCRVGDKKHQSRYVSDITFSNWTHKQRESADFMASMSVLNQDTNEHFKLEEVAKRTVSNPENRRIEMMVRSRGFEELAEEYGYTALFITWTLPSKYHRNSYKWNGATVKEGHSELMRQWALARANLAKSKIEYFGFRVAEPHKDATSHAHYFLFCRPEKKQKVISTLRAIATDEDREELGKDVSARFDVKEADPSKGGATAYIAKYISKNINGKHMPESEAEKNAFKVRAWASVHGIRQFQQFGGAPVTLWRTLRRTKPEQTQQDKDLDELRQAADSSKWALFCRMAGEAKIQYEKSKNDYGETVGKIVGFTWRESVYTVFTECYSLVKSKDVQRLLESRSGSPWSTENNCNSQLTNELVKLTGWSLDGVKCLLNPLKRGATIPIDQDCTIKMRNNGLIVT</sequence>
<dbReference type="GO" id="GO:0004519">
    <property type="term" value="F:endonuclease activity"/>
    <property type="evidence" value="ECO:0007669"/>
    <property type="project" value="UniProtKB-KW"/>
</dbReference>
<evidence type="ECO:0000256" key="4">
    <source>
        <dbReference type="ARBA" id="ARBA00022722"/>
    </source>
</evidence>
<gene>
    <name evidence="8" type="ORF">FCV50_11400</name>
</gene>
<evidence type="ECO:0000256" key="2">
    <source>
        <dbReference type="ARBA" id="ARBA00009260"/>
    </source>
</evidence>
<keyword evidence="5 8" id="KW-0255">Endonuclease</keyword>
<evidence type="ECO:0000259" key="7">
    <source>
        <dbReference type="Pfam" id="PF05840"/>
    </source>
</evidence>
<evidence type="ECO:0000256" key="1">
    <source>
        <dbReference type="ARBA" id="ARBA00003293"/>
    </source>
</evidence>
<dbReference type="GO" id="GO:0006260">
    <property type="term" value="P:DNA replication"/>
    <property type="evidence" value="ECO:0007669"/>
    <property type="project" value="UniProtKB-KW"/>
</dbReference>
<feature type="domain" description="Replication gene A protein-like" evidence="7">
    <location>
        <begin position="100"/>
        <end position="410"/>
    </location>
</feature>
<evidence type="ECO:0000313" key="8">
    <source>
        <dbReference type="EMBL" id="TKF31657.1"/>
    </source>
</evidence>
<keyword evidence="6" id="KW-0378">Hydrolase</keyword>
<name>A0A4U1ZGH0_9VIBR</name>
<comment type="similarity">
    <text evidence="2">Belongs to the phage GPA family.</text>
</comment>
<dbReference type="AlphaFoldDB" id="A0A4U1ZGH0"/>
<dbReference type="Proteomes" id="UP000307574">
    <property type="component" value="Unassembled WGS sequence"/>
</dbReference>
<evidence type="ECO:0000256" key="5">
    <source>
        <dbReference type="ARBA" id="ARBA00022759"/>
    </source>
</evidence>
<protein>
    <submittedName>
        <fullName evidence="8">Replication endonuclease</fullName>
    </submittedName>
</protein>